<dbReference type="PROSITE" id="PS51369">
    <property type="entry name" value="TCP"/>
    <property type="match status" value="1"/>
</dbReference>
<feature type="region of interest" description="Disordered" evidence="7">
    <location>
        <begin position="68"/>
        <end position="94"/>
    </location>
</feature>
<dbReference type="InterPro" id="IPR017888">
    <property type="entry name" value="CYC/TB1_R_domain"/>
</dbReference>
<dbReference type="GO" id="GO:0005634">
    <property type="term" value="C:nucleus"/>
    <property type="evidence" value="ECO:0007669"/>
    <property type="project" value="UniProtKB-SubCell"/>
</dbReference>
<dbReference type="PANTHER" id="PTHR31072">
    <property type="entry name" value="TRANSCRIPTION FACTOR TCP4-RELATED"/>
    <property type="match status" value="1"/>
</dbReference>
<dbReference type="GO" id="GO:2000032">
    <property type="term" value="P:regulation of secondary shoot formation"/>
    <property type="evidence" value="ECO:0007669"/>
    <property type="project" value="TreeGrafter"/>
</dbReference>
<evidence type="ECO:0000256" key="6">
    <source>
        <dbReference type="ARBA" id="ARBA00023242"/>
    </source>
</evidence>
<dbReference type="GO" id="GO:0003700">
    <property type="term" value="F:DNA-binding transcription factor activity"/>
    <property type="evidence" value="ECO:0007669"/>
    <property type="project" value="InterPro"/>
</dbReference>
<evidence type="ECO:0000256" key="7">
    <source>
        <dbReference type="SAM" id="MobiDB-lite"/>
    </source>
</evidence>
<accession>A0AAV0CX02</accession>
<feature type="domain" description="R" evidence="9">
    <location>
        <begin position="198"/>
        <end position="215"/>
    </location>
</feature>
<evidence type="ECO:0000313" key="10">
    <source>
        <dbReference type="EMBL" id="CAH9084774.1"/>
    </source>
</evidence>
<comment type="subcellular location">
    <subcellularLocation>
        <location evidence="1">Nucleus</location>
    </subcellularLocation>
</comment>
<proteinExistence type="predicted"/>
<sequence length="293" mass="32424">MYPIIYNSSFTSPSMRYIYEEDGDLLLQQISIYDLVQQQQQQQQHVAGAGGGEEKYLGCIRASAAAAESESNNKSKNKKDRHSKIHTAQGPRDRRMRLSLDVARKFFDLQDMLGFDKASKTVDWLLTNSKSAIRDLSNIGSSKYHNTSSHATSECGGEAVSGVVDQEPSSFTEDGKKERKAKAARPRAAASFNSPTSKESRSKARERARERTREKKMGMTMNNGGASSLLAGPPHAAAFPDQAPPPPPEEHNWCLSNIFQYPQNPLATSNQPQFADLAHSGKYYWDGYNSGNL</sequence>
<dbReference type="InterPro" id="IPR005333">
    <property type="entry name" value="Transcription_factor_TCP"/>
</dbReference>
<reference evidence="10" key="1">
    <citation type="submission" date="2022-07" db="EMBL/GenBank/DDBJ databases">
        <authorList>
            <person name="Macas J."/>
            <person name="Novak P."/>
            <person name="Neumann P."/>
        </authorList>
    </citation>
    <scope>NUCLEOTIDE SEQUENCE</scope>
</reference>
<keyword evidence="11" id="KW-1185">Reference proteome</keyword>
<evidence type="ECO:0000256" key="4">
    <source>
        <dbReference type="ARBA" id="ARBA00023125"/>
    </source>
</evidence>
<feature type="compositionally biased region" description="Basic residues" evidence="7">
    <location>
        <begin position="75"/>
        <end position="85"/>
    </location>
</feature>
<organism evidence="10 11">
    <name type="scientific">Cuscuta epithymum</name>
    <dbReference type="NCBI Taxonomy" id="186058"/>
    <lineage>
        <taxon>Eukaryota</taxon>
        <taxon>Viridiplantae</taxon>
        <taxon>Streptophyta</taxon>
        <taxon>Embryophyta</taxon>
        <taxon>Tracheophyta</taxon>
        <taxon>Spermatophyta</taxon>
        <taxon>Magnoliopsida</taxon>
        <taxon>eudicotyledons</taxon>
        <taxon>Gunneridae</taxon>
        <taxon>Pentapetalae</taxon>
        <taxon>asterids</taxon>
        <taxon>lamiids</taxon>
        <taxon>Solanales</taxon>
        <taxon>Convolvulaceae</taxon>
        <taxon>Cuscuteae</taxon>
        <taxon>Cuscuta</taxon>
        <taxon>Cuscuta subgen. Cuscuta</taxon>
    </lineage>
</organism>
<evidence type="ECO:0000256" key="3">
    <source>
        <dbReference type="ARBA" id="ARBA00023015"/>
    </source>
</evidence>
<keyword evidence="6" id="KW-0539">Nucleus</keyword>
<feature type="region of interest" description="Disordered" evidence="7">
    <location>
        <begin position="143"/>
        <end position="222"/>
    </location>
</feature>
<evidence type="ECO:0000259" key="8">
    <source>
        <dbReference type="PROSITE" id="PS51369"/>
    </source>
</evidence>
<dbReference type="Pfam" id="PF03634">
    <property type="entry name" value="TCP"/>
    <property type="match status" value="1"/>
</dbReference>
<evidence type="ECO:0000259" key="9">
    <source>
        <dbReference type="PROSITE" id="PS51370"/>
    </source>
</evidence>
<keyword evidence="4" id="KW-0238">DNA-binding</keyword>
<keyword evidence="5" id="KW-0804">Transcription</keyword>
<dbReference type="Proteomes" id="UP001152523">
    <property type="component" value="Unassembled WGS sequence"/>
</dbReference>
<feature type="domain" description="TCP" evidence="8">
    <location>
        <begin position="78"/>
        <end position="136"/>
    </location>
</feature>
<keyword evidence="3" id="KW-0805">Transcription regulation</keyword>
<evidence type="ECO:0000256" key="1">
    <source>
        <dbReference type="ARBA" id="ARBA00004123"/>
    </source>
</evidence>
<comment type="caution">
    <text evidence="10">The sequence shown here is derived from an EMBL/GenBank/DDBJ whole genome shotgun (WGS) entry which is preliminary data.</text>
</comment>
<gene>
    <name evidence="10" type="ORF">CEPIT_LOCUS9018</name>
</gene>
<evidence type="ECO:0000313" key="11">
    <source>
        <dbReference type="Proteomes" id="UP001152523"/>
    </source>
</evidence>
<name>A0AAV0CX02_9ASTE</name>
<dbReference type="AlphaFoldDB" id="A0AAV0CX02"/>
<dbReference type="InterPro" id="IPR017887">
    <property type="entry name" value="TF_TCP_subgr"/>
</dbReference>
<protein>
    <submittedName>
        <fullName evidence="10">Uncharacterized protein</fullName>
    </submittedName>
</protein>
<dbReference type="PANTHER" id="PTHR31072:SF226">
    <property type="entry name" value="TRANSCRIPTION FACTOR TCP18"/>
    <property type="match status" value="1"/>
</dbReference>
<feature type="compositionally biased region" description="Basic and acidic residues" evidence="7">
    <location>
        <begin position="198"/>
        <end position="217"/>
    </location>
</feature>
<feature type="compositionally biased region" description="Polar residues" evidence="7">
    <location>
        <begin position="143"/>
        <end position="152"/>
    </location>
</feature>
<keyword evidence="2" id="KW-0217">Developmental protein</keyword>
<dbReference type="GO" id="GO:0043565">
    <property type="term" value="F:sequence-specific DNA binding"/>
    <property type="evidence" value="ECO:0007669"/>
    <property type="project" value="TreeGrafter"/>
</dbReference>
<evidence type="ECO:0000256" key="5">
    <source>
        <dbReference type="ARBA" id="ARBA00023163"/>
    </source>
</evidence>
<evidence type="ECO:0000256" key="2">
    <source>
        <dbReference type="ARBA" id="ARBA00022473"/>
    </source>
</evidence>
<dbReference type="EMBL" id="CAMAPF010000048">
    <property type="protein sequence ID" value="CAH9084774.1"/>
    <property type="molecule type" value="Genomic_DNA"/>
</dbReference>
<dbReference type="PROSITE" id="PS51370">
    <property type="entry name" value="R"/>
    <property type="match status" value="1"/>
</dbReference>